<evidence type="ECO:0000313" key="3">
    <source>
        <dbReference type="Proteomes" id="UP000029665"/>
    </source>
</evidence>
<dbReference type="EMBL" id="CCBP010000006">
    <property type="protein sequence ID" value="CDO68209.1"/>
    <property type="molecule type" value="Genomic_DNA"/>
</dbReference>
<protein>
    <submittedName>
        <fullName evidence="2">Uncharacterized protein</fullName>
    </submittedName>
</protein>
<organism evidence="2 3">
    <name type="scientific">Pycnoporus cinnabarinus</name>
    <name type="common">Cinnabar-red polypore</name>
    <name type="synonym">Trametes cinnabarina</name>
    <dbReference type="NCBI Taxonomy" id="5643"/>
    <lineage>
        <taxon>Eukaryota</taxon>
        <taxon>Fungi</taxon>
        <taxon>Dikarya</taxon>
        <taxon>Basidiomycota</taxon>
        <taxon>Agaricomycotina</taxon>
        <taxon>Agaricomycetes</taxon>
        <taxon>Polyporales</taxon>
        <taxon>Polyporaceae</taxon>
        <taxon>Trametes</taxon>
    </lineage>
</organism>
<proteinExistence type="predicted"/>
<sequence length="150" mass="15681">MRFTFLALAAAALSQSTVIVATPLTAVATDIAAKFPVFDIDKVHAQPNVTLSQGGIRVDTAQAEFPATLLLCPTTNCISCFGFDLSSMPTHECIVPGFTFQSVSINQPSNQGLPFGVFVGPGGCVSFASLPAVNTCYNVIPAPFSDYSVT</sequence>
<feature type="chain" id="PRO_5001592002" evidence="1">
    <location>
        <begin position="22"/>
        <end position="150"/>
    </location>
</feature>
<reference evidence="2" key="1">
    <citation type="submission" date="2014-01" db="EMBL/GenBank/DDBJ databases">
        <title>The genome of the white-rot fungus Pycnoporus cinnabarinus: a basidiomycete model with a versatile arsenal for lignocellulosic biomass breakdown.</title>
        <authorList>
            <person name="Levasseur A."/>
            <person name="Lomascolo A."/>
            <person name="Ruiz-Duenas F.J."/>
            <person name="Uzan E."/>
            <person name="Piumi F."/>
            <person name="Kues U."/>
            <person name="Ram A.F.J."/>
            <person name="Murat C."/>
            <person name="Haon M."/>
            <person name="Benoit I."/>
            <person name="Arfi Y."/>
            <person name="Chevret D."/>
            <person name="Drula E."/>
            <person name="Kwon M.J."/>
            <person name="Gouret P."/>
            <person name="Lesage-Meessen L."/>
            <person name="Lombard V."/>
            <person name="Mariette J."/>
            <person name="Noirot C."/>
            <person name="Park J."/>
            <person name="Patyshakuliyeva A."/>
            <person name="Wieneger R.A.B."/>
            <person name="Wosten H.A.B."/>
            <person name="Martin F."/>
            <person name="Coutinho P.M."/>
            <person name="de Vries R."/>
            <person name="Martinez A.T."/>
            <person name="Klopp C."/>
            <person name="Pontarotti P."/>
            <person name="Henrissat B."/>
            <person name="Record E."/>
        </authorList>
    </citation>
    <scope>NUCLEOTIDE SEQUENCE [LARGE SCALE GENOMIC DNA]</scope>
    <source>
        <strain evidence="2">BRFM137</strain>
    </source>
</reference>
<evidence type="ECO:0000313" key="2">
    <source>
        <dbReference type="EMBL" id="CDO68209.1"/>
    </source>
</evidence>
<keyword evidence="1" id="KW-0732">Signal</keyword>
<dbReference type="HOGENOM" id="CLU_143671_0_0_1"/>
<accession>A0A060S7E0</accession>
<dbReference type="OMA" id="PTHECIV"/>
<gene>
    <name evidence="2" type="ORF">BN946_scf184938.g61</name>
</gene>
<keyword evidence="3" id="KW-1185">Reference proteome</keyword>
<name>A0A060S7E0_PYCCI</name>
<dbReference type="Proteomes" id="UP000029665">
    <property type="component" value="Unassembled WGS sequence"/>
</dbReference>
<dbReference type="OrthoDB" id="2745955at2759"/>
<dbReference type="AlphaFoldDB" id="A0A060S7E0"/>
<feature type="signal peptide" evidence="1">
    <location>
        <begin position="1"/>
        <end position="21"/>
    </location>
</feature>
<evidence type="ECO:0000256" key="1">
    <source>
        <dbReference type="SAM" id="SignalP"/>
    </source>
</evidence>
<comment type="caution">
    <text evidence="2">The sequence shown here is derived from an EMBL/GenBank/DDBJ whole genome shotgun (WGS) entry which is preliminary data.</text>
</comment>